<dbReference type="Gene3D" id="1.10.150.130">
    <property type="match status" value="1"/>
</dbReference>
<dbReference type="NCBIfam" id="TIGR02249">
    <property type="entry name" value="integrase_gron"/>
    <property type="match status" value="1"/>
</dbReference>
<feature type="domain" description="Tyr recombinase" evidence="6">
    <location>
        <begin position="97"/>
        <end position="299"/>
    </location>
</feature>
<sequence length="299" mass="34694">MRLVRDRIRTMQYSYFTEKSYVYWIKSYIHFHQLKHPQDMSSTHVNDFLTYLAVTRKVSPATQNQALCALVFLYKEVVKQPLGENKINAVRSKSHRNLPVVLSPAEVKRLLNSMHGLPQLMAKLLYGTGLRKTEIHRIRVKDIDFDRNLIIVKRGKGKKDRPLPLPDACRKELQNQIEFVKQLHLKDRRENVNGVEMPYALERKEPNAGKALAWQWVFPSLRLSTDPRTLIVRRHHVHPSVFAKHVKNAVKKAEINKKVTAHVFRHSFATHLLESGADIRTVQELLGHTDVRTTVLAQT</sequence>
<evidence type="ECO:0000313" key="9">
    <source>
        <dbReference type="Proteomes" id="UP001239782"/>
    </source>
</evidence>
<evidence type="ECO:0000256" key="3">
    <source>
        <dbReference type="ARBA" id="ARBA00023125"/>
    </source>
</evidence>
<dbReference type="SUPFAM" id="SSF56349">
    <property type="entry name" value="DNA breaking-rejoining enzymes"/>
    <property type="match status" value="1"/>
</dbReference>
<dbReference type="InterPro" id="IPR050090">
    <property type="entry name" value="Tyrosine_recombinase_XerCD"/>
</dbReference>
<dbReference type="InterPro" id="IPR004107">
    <property type="entry name" value="Integrase_SAM-like_N"/>
</dbReference>
<evidence type="ECO:0000313" key="8">
    <source>
        <dbReference type="EMBL" id="WMS89225.1"/>
    </source>
</evidence>
<dbReference type="EMBL" id="CP133548">
    <property type="protein sequence ID" value="WMS89225.1"/>
    <property type="molecule type" value="Genomic_DNA"/>
</dbReference>
<dbReference type="InterPro" id="IPR013762">
    <property type="entry name" value="Integrase-like_cat_sf"/>
</dbReference>
<dbReference type="GO" id="GO:0006310">
    <property type="term" value="P:DNA recombination"/>
    <property type="evidence" value="ECO:0007669"/>
    <property type="project" value="UniProtKB-KW"/>
</dbReference>
<dbReference type="InterPro" id="IPR011010">
    <property type="entry name" value="DNA_brk_join_enz"/>
</dbReference>
<dbReference type="Gene3D" id="1.10.443.10">
    <property type="entry name" value="Intergrase catalytic core"/>
    <property type="match status" value="1"/>
</dbReference>
<dbReference type="Pfam" id="PF13495">
    <property type="entry name" value="Phage_int_SAM_4"/>
    <property type="match status" value="1"/>
</dbReference>
<keyword evidence="9" id="KW-1185">Reference proteome</keyword>
<name>A0AA51RXA7_9GAMM</name>
<dbReference type="GO" id="GO:0003677">
    <property type="term" value="F:DNA binding"/>
    <property type="evidence" value="ECO:0007669"/>
    <property type="project" value="UniProtKB-UniRule"/>
</dbReference>
<dbReference type="Proteomes" id="UP001239782">
    <property type="component" value="Chromosome"/>
</dbReference>
<dbReference type="GO" id="GO:0015074">
    <property type="term" value="P:DNA integration"/>
    <property type="evidence" value="ECO:0007669"/>
    <property type="project" value="UniProtKB-KW"/>
</dbReference>
<evidence type="ECO:0000259" key="7">
    <source>
        <dbReference type="PROSITE" id="PS51900"/>
    </source>
</evidence>
<feature type="domain" description="Core-binding (CB)" evidence="7">
    <location>
        <begin position="1"/>
        <end position="78"/>
    </location>
</feature>
<dbReference type="PROSITE" id="PS51898">
    <property type="entry name" value="TYR_RECOMBINASE"/>
    <property type="match status" value="1"/>
</dbReference>
<dbReference type="Pfam" id="PF00589">
    <property type="entry name" value="Phage_integrase"/>
    <property type="match status" value="1"/>
</dbReference>
<evidence type="ECO:0000256" key="2">
    <source>
        <dbReference type="ARBA" id="ARBA00022908"/>
    </source>
</evidence>
<keyword evidence="3 5" id="KW-0238">DNA-binding</keyword>
<dbReference type="PANTHER" id="PTHR30349">
    <property type="entry name" value="PHAGE INTEGRASE-RELATED"/>
    <property type="match status" value="1"/>
</dbReference>
<accession>A0AA51RXA7</accession>
<comment type="similarity">
    <text evidence="1">Belongs to the 'phage' integrase family.</text>
</comment>
<keyword evidence="2" id="KW-0229">DNA integration</keyword>
<dbReference type="InterPro" id="IPR010998">
    <property type="entry name" value="Integrase_recombinase_N"/>
</dbReference>
<dbReference type="InterPro" id="IPR011946">
    <property type="entry name" value="Integrase_integron-type"/>
</dbReference>
<evidence type="ECO:0000256" key="1">
    <source>
        <dbReference type="ARBA" id="ARBA00008857"/>
    </source>
</evidence>
<organism evidence="8 9">
    <name type="scientific">Pleionea litopenaei</name>
    <dbReference type="NCBI Taxonomy" id="3070815"/>
    <lineage>
        <taxon>Bacteria</taxon>
        <taxon>Pseudomonadati</taxon>
        <taxon>Pseudomonadota</taxon>
        <taxon>Gammaproteobacteria</taxon>
        <taxon>Oceanospirillales</taxon>
        <taxon>Pleioneaceae</taxon>
        <taxon>Pleionea</taxon>
    </lineage>
</organism>
<dbReference type="InterPro" id="IPR044068">
    <property type="entry name" value="CB"/>
</dbReference>
<dbReference type="RefSeq" id="WP_309204497.1">
    <property type="nucleotide sequence ID" value="NZ_CP133548.1"/>
</dbReference>
<gene>
    <name evidence="8" type="ORF">Q9312_08965</name>
</gene>
<proteinExistence type="inferred from homology"/>
<dbReference type="KEGG" id="plei:Q9312_08965"/>
<dbReference type="PROSITE" id="PS51900">
    <property type="entry name" value="CB"/>
    <property type="match status" value="1"/>
</dbReference>
<protein>
    <submittedName>
        <fullName evidence="8">Integron integrase</fullName>
    </submittedName>
</protein>
<evidence type="ECO:0000259" key="6">
    <source>
        <dbReference type="PROSITE" id="PS51898"/>
    </source>
</evidence>
<dbReference type="AlphaFoldDB" id="A0AA51RXA7"/>
<evidence type="ECO:0000256" key="4">
    <source>
        <dbReference type="ARBA" id="ARBA00023172"/>
    </source>
</evidence>
<dbReference type="InterPro" id="IPR002104">
    <property type="entry name" value="Integrase_catalytic"/>
</dbReference>
<evidence type="ECO:0000256" key="5">
    <source>
        <dbReference type="PROSITE-ProRule" id="PRU01248"/>
    </source>
</evidence>
<dbReference type="PANTHER" id="PTHR30349:SF64">
    <property type="entry name" value="PROPHAGE INTEGRASE INTD-RELATED"/>
    <property type="match status" value="1"/>
</dbReference>
<keyword evidence="4" id="KW-0233">DNA recombination</keyword>
<reference evidence="8 9" key="1">
    <citation type="submission" date="2023-08" db="EMBL/GenBank/DDBJ databases">
        <title>Pleionea litopenaei sp. nov., isolated from stomach of juvenile Litopenaeus vannamei.</title>
        <authorList>
            <person name="Rho A.M."/>
            <person name="Hwang C.Y."/>
        </authorList>
    </citation>
    <scope>NUCLEOTIDE SEQUENCE [LARGE SCALE GENOMIC DNA]</scope>
    <source>
        <strain evidence="8 9">HL-JVS1</strain>
    </source>
</reference>